<feature type="region of interest" description="Disordered" evidence="1">
    <location>
        <begin position="282"/>
        <end position="305"/>
    </location>
</feature>
<dbReference type="GeneID" id="20307711"/>
<evidence type="ECO:0000259" key="2">
    <source>
        <dbReference type="Pfam" id="PF22936"/>
    </source>
</evidence>
<dbReference type="VEuPathDB" id="FungiDB:HMPREF1120_03072"/>
<proteinExistence type="predicted"/>
<sequence>MSFIGSLKKVASSASLRMMAFHLDPRRDLPAPNIQPSSYYTSWRTTAHGNPSKKPKVKQCHDWIFSSSSNVHVALDRSAFKTYIPFKSYVVTVAGQRQITVRGIGTVEIKIRREPGSKESHTVCLENVLHVPEWICNIVSDVCFVPVSQYEHNWTEFGVNFFVREKNALKPWGYTENFCGLDRFVLSRNHHGRSPMLEDPDREVFSVSLTWPQSQRDKWNEAIAQGMRQDAERIENVIKKKRTDDEAKGLKREVKSNLVEASKWKLMPDVATTMKKQWKSGLEEMDGGPELLARGSSLGFRGNGA</sequence>
<organism evidence="3 4">
    <name type="scientific">Exophiala dermatitidis (strain ATCC 34100 / CBS 525.76 / NIH/UT8656)</name>
    <name type="common">Black yeast</name>
    <name type="synonym">Wangiella dermatitidis</name>
    <dbReference type="NCBI Taxonomy" id="858893"/>
    <lineage>
        <taxon>Eukaryota</taxon>
        <taxon>Fungi</taxon>
        <taxon>Dikarya</taxon>
        <taxon>Ascomycota</taxon>
        <taxon>Pezizomycotina</taxon>
        <taxon>Eurotiomycetes</taxon>
        <taxon>Chaetothyriomycetidae</taxon>
        <taxon>Chaetothyriales</taxon>
        <taxon>Herpotrichiellaceae</taxon>
        <taxon>Exophiala</taxon>
    </lineage>
</organism>
<dbReference type="OrthoDB" id="4232400at2759"/>
<dbReference type="RefSeq" id="XP_009155374.1">
    <property type="nucleotide sequence ID" value="XM_009157126.1"/>
</dbReference>
<dbReference type="PANTHER" id="PTHR40628">
    <property type="entry name" value="CHROMO DOMAIN-CONTAINING PROTEIN"/>
    <property type="match status" value="1"/>
</dbReference>
<protein>
    <recommendedName>
        <fullName evidence="2">Retrovirus-related Pol polyprotein from transposon TNT 1-94-like beta-barrel domain-containing protein</fullName>
    </recommendedName>
</protein>
<evidence type="ECO:0000256" key="1">
    <source>
        <dbReference type="SAM" id="MobiDB-lite"/>
    </source>
</evidence>
<dbReference type="AlphaFoldDB" id="H6BUN8"/>
<reference evidence="3" key="1">
    <citation type="submission" date="2011-07" db="EMBL/GenBank/DDBJ databases">
        <title>The Genome Sequence of Exophiala (Wangiella) dermatitidis NIH/UT8656.</title>
        <authorList>
            <consortium name="The Broad Institute Genome Sequencing Platform"/>
            <person name="Cuomo C."/>
            <person name="Wang Z."/>
            <person name="Hunicke-Smith S."/>
            <person name="Szanislo P.J."/>
            <person name="Earl A."/>
            <person name="Young S.K."/>
            <person name="Zeng Q."/>
            <person name="Gargeya S."/>
            <person name="Fitzgerald M."/>
            <person name="Haas B."/>
            <person name="Abouelleil A."/>
            <person name="Alvarado L."/>
            <person name="Arachchi H.M."/>
            <person name="Berlin A."/>
            <person name="Brown A."/>
            <person name="Chapman S.B."/>
            <person name="Chen Z."/>
            <person name="Dunbar C."/>
            <person name="Freedman E."/>
            <person name="Gearin G."/>
            <person name="Gellesch M."/>
            <person name="Goldberg J."/>
            <person name="Griggs A."/>
            <person name="Gujja S."/>
            <person name="Heiman D."/>
            <person name="Howarth C."/>
            <person name="Larson L."/>
            <person name="Lui A."/>
            <person name="MacDonald P.J.P."/>
            <person name="Montmayeur A."/>
            <person name="Murphy C."/>
            <person name="Neiman D."/>
            <person name="Pearson M."/>
            <person name="Priest M."/>
            <person name="Roberts A."/>
            <person name="Saif S."/>
            <person name="Shea T."/>
            <person name="Shenoy N."/>
            <person name="Sisk P."/>
            <person name="Stolte C."/>
            <person name="Sykes S."/>
            <person name="Wortman J."/>
            <person name="Nusbaum C."/>
            <person name="Birren B."/>
        </authorList>
    </citation>
    <scope>NUCLEOTIDE SEQUENCE</scope>
    <source>
        <strain evidence="3">NIH/UT8656</strain>
    </source>
</reference>
<dbReference type="OMA" id="LTWPQSQ"/>
<dbReference type="HOGENOM" id="CLU_084818_0_0_1"/>
<keyword evidence="4" id="KW-1185">Reference proteome</keyword>
<dbReference type="Proteomes" id="UP000007304">
    <property type="component" value="Unassembled WGS sequence"/>
</dbReference>
<feature type="domain" description="Retrovirus-related Pol polyprotein from transposon TNT 1-94-like beta-barrel" evidence="2">
    <location>
        <begin position="63"/>
        <end position="140"/>
    </location>
</feature>
<evidence type="ECO:0000313" key="3">
    <source>
        <dbReference type="EMBL" id="EHY54913.1"/>
    </source>
</evidence>
<dbReference type="eggNOG" id="ENOG502SZ82">
    <property type="taxonomic scope" value="Eukaryota"/>
</dbReference>
<gene>
    <name evidence="3" type="ORF">HMPREF1120_03072</name>
</gene>
<accession>H6BUN8</accession>
<dbReference type="EMBL" id="JH226132">
    <property type="protein sequence ID" value="EHY54913.1"/>
    <property type="molecule type" value="Genomic_DNA"/>
</dbReference>
<name>H6BUN8_EXODN</name>
<dbReference type="PANTHER" id="PTHR40628:SF1">
    <property type="entry name" value="CHROMO DOMAIN-CONTAINING PROTEIN"/>
    <property type="match status" value="1"/>
</dbReference>
<dbReference type="Pfam" id="PF22936">
    <property type="entry name" value="Pol_BBD"/>
    <property type="match status" value="1"/>
</dbReference>
<evidence type="ECO:0000313" key="4">
    <source>
        <dbReference type="Proteomes" id="UP000007304"/>
    </source>
</evidence>
<dbReference type="InterPro" id="IPR054722">
    <property type="entry name" value="PolX-like_BBD"/>
</dbReference>
<dbReference type="InParanoid" id="H6BUN8"/>